<dbReference type="EMBL" id="AJ231119">
    <property type="protein sequence ID" value="CAA13161.1"/>
    <property type="molecule type" value="Genomic_DNA"/>
</dbReference>
<dbReference type="InterPro" id="IPR011193">
    <property type="entry name" value="Orn/lys/arg_de-COase"/>
</dbReference>
<protein>
    <submittedName>
        <fullName evidence="2">Z59f protein</fullName>
    </submittedName>
</protein>
<dbReference type="SUPFAM" id="SSF55904">
    <property type="entry name" value="Ornithine decarboxylase C-terminal domain"/>
    <property type="match status" value="1"/>
</dbReference>
<evidence type="ECO:0000313" key="2">
    <source>
        <dbReference type="EMBL" id="CAA13161.1"/>
    </source>
</evidence>
<dbReference type="InterPro" id="IPR036633">
    <property type="entry name" value="Prn/Lys/Arg_de-COase_C_sf"/>
</dbReference>
<dbReference type="GO" id="GO:0016831">
    <property type="term" value="F:carboxy-lyase activity"/>
    <property type="evidence" value="ECO:0007669"/>
    <property type="project" value="InterPro"/>
</dbReference>
<dbReference type="GO" id="GO:0030170">
    <property type="term" value="F:pyridoxal phosphate binding"/>
    <property type="evidence" value="ECO:0007669"/>
    <property type="project" value="TreeGrafter"/>
</dbReference>
<feature type="domain" description="Orn/Lys/Arg decarboxylase C-terminal" evidence="1">
    <location>
        <begin position="4"/>
        <end position="68"/>
    </location>
</feature>
<dbReference type="GO" id="GO:0006520">
    <property type="term" value="P:amino acid metabolic process"/>
    <property type="evidence" value="ECO:0007669"/>
    <property type="project" value="InterPro"/>
</dbReference>
<proteinExistence type="predicted"/>
<dbReference type="InterPro" id="IPR008286">
    <property type="entry name" value="Prn/Lys/Arg_de-COase_C"/>
</dbReference>
<reference evidence="2" key="1">
    <citation type="submission" date="1998-07" db="EMBL/GenBank/DDBJ databases">
        <authorList>
            <person name="Fallarino A."/>
        </authorList>
    </citation>
    <scope>NUCLEOTIDE SEQUENCE</scope>
    <source>
        <strain evidence="2">Z17561</strain>
    </source>
</reference>
<name>O87063_VIBCL</name>
<gene>
    <name evidence="2" type="primary">z59f</name>
</gene>
<dbReference type="PANTHER" id="PTHR45229">
    <property type="entry name" value="CONSTITUTIVE ORNITHINE DECARBOXYLASE"/>
    <property type="match status" value="1"/>
</dbReference>
<dbReference type="AlphaFoldDB" id="O87063"/>
<evidence type="ECO:0000259" key="1">
    <source>
        <dbReference type="Pfam" id="PF03711"/>
    </source>
</evidence>
<dbReference type="Pfam" id="PF03711">
    <property type="entry name" value="OKR_DC_1_C"/>
    <property type="match status" value="1"/>
</dbReference>
<dbReference type="Gene3D" id="3.90.100.10">
    <property type="entry name" value="Orn/Lys/Arg decarboxylase, C-terminal domain"/>
    <property type="match status" value="1"/>
</dbReference>
<accession>O87063</accession>
<organism evidence="2">
    <name type="scientific">Vibrio cholerae</name>
    <dbReference type="NCBI Taxonomy" id="666"/>
    <lineage>
        <taxon>Bacteria</taxon>
        <taxon>Pseudomonadati</taxon>
        <taxon>Pseudomonadota</taxon>
        <taxon>Gammaproteobacteria</taxon>
        <taxon>Vibrionales</taxon>
        <taxon>Vibrionaceae</taxon>
        <taxon>Vibrio</taxon>
    </lineage>
</organism>
<sequence>MVMVELVPLREVEGRISVEGALPYPPGELSVVPGEIWGGSVQRYFFALEEGINLVPVFALELQGVYLEPTGEGRVQAMGYVLTRLSGHRGRGLCPDDNTKRPIEGEYHE</sequence>
<dbReference type="GO" id="GO:0005829">
    <property type="term" value="C:cytosol"/>
    <property type="evidence" value="ECO:0007669"/>
    <property type="project" value="TreeGrafter"/>
</dbReference>
<dbReference type="PANTHER" id="PTHR45229:SF3">
    <property type="entry name" value="BIODEGRADATIVE ARGININE DECARBOXYLASE"/>
    <property type="match status" value="1"/>
</dbReference>